<reference evidence="2 3" key="1">
    <citation type="submission" date="2019-07" db="EMBL/GenBank/DDBJ databases">
        <title>Whole genome shotgun sequence of Vibrio sagamiensis NBRC 104589.</title>
        <authorList>
            <person name="Hosoyama A."/>
            <person name="Uohara A."/>
            <person name="Ohji S."/>
            <person name="Ichikawa N."/>
        </authorList>
    </citation>
    <scope>NUCLEOTIDE SEQUENCE [LARGE SCALE GENOMIC DNA]</scope>
    <source>
        <strain evidence="2 3">NBRC 104589</strain>
    </source>
</reference>
<organism evidence="2 3">
    <name type="scientific">Vibrio sagamiensis NBRC 104589</name>
    <dbReference type="NCBI Taxonomy" id="1219064"/>
    <lineage>
        <taxon>Bacteria</taxon>
        <taxon>Pseudomonadati</taxon>
        <taxon>Pseudomonadota</taxon>
        <taxon>Gammaproteobacteria</taxon>
        <taxon>Vibrionales</taxon>
        <taxon>Vibrionaceae</taxon>
        <taxon>Vibrio</taxon>
    </lineage>
</organism>
<keyword evidence="1" id="KW-1133">Transmembrane helix</keyword>
<comment type="caution">
    <text evidence="2">The sequence shown here is derived from an EMBL/GenBank/DDBJ whole genome shotgun (WGS) entry which is preliminary data.</text>
</comment>
<dbReference type="AlphaFoldDB" id="A0A511QI80"/>
<keyword evidence="1" id="KW-0812">Transmembrane</keyword>
<feature type="transmembrane region" description="Helical" evidence="1">
    <location>
        <begin position="21"/>
        <end position="41"/>
    </location>
</feature>
<evidence type="ECO:0000313" key="2">
    <source>
        <dbReference type="EMBL" id="GEM77001.1"/>
    </source>
</evidence>
<keyword evidence="1" id="KW-0472">Membrane</keyword>
<evidence type="ECO:0000313" key="3">
    <source>
        <dbReference type="Proteomes" id="UP000321922"/>
    </source>
</evidence>
<protein>
    <submittedName>
        <fullName evidence="2">Uncharacterized protein</fullName>
    </submittedName>
</protein>
<proteinExistence type="predicted"/>
<evidence type="ECO:0000256" key="1">
    <source>
        <dbReference type="SAM" id="Phobius"/>
    </source>
</evidence>
<sequence length="86" mass="9314">MDAISPKEFFAMTKYSDVKCLITPIPLTIALVVVVISSTSHDFGFDISFLHSEYSVALSEVSHVKVVALSLLDAVIVVRLNAKGFA</sequence>
<keyword evidence="3" id="KW-1185">Reference proteome</keyword>
<accession>A0A511QI80</accession>
<dbReference type="EMBL" id="BJXJ01000037">
    <property type="protein sequence ID" value="GEM77001.1"/>
    <property type="molecule type" value="Genomic_DNA"/>
</dbReference>
<name>A0A511QI80_9VIBR</name>
<gene>
    <name evidence="2" type="ORF">VSA01S_31130</name>
</gene>
<dbReference type="Proteomes" id="UP000321922">
    <property type="component" value="Unassembled WGS sequence"/>
</dbReference>